<keyword evidence="2" id="KW-0812">Transmembrane</keyword>
<comment type="cofactor">
    <cofactor evidence="1">
        <name>Mg(2+)</name>
        <dbReference type="ChEBI" id="CHEBI:18420"/>
    </cofactor>
</comment>
<feature type="transmembrane region" description="Helical" evidence="2">
    <location>
        <begin position="5"/>
        <end position="26"/>
    </location>
</feature>
<dbReference type="Proteomes" id="UP001164472">
    <property type="component" value="Chromosome"/>
</dbReference>
<evidence type="ECO:0000256" key="1">
    <source>
        <dbReference type="ARBA" id="ARBA00001946"/>
    </source>
</evidence>
<keyword evidence="2" id="KW-0472">Membrane</keyword>
<dbReference type="KEGG" id="asem:NNL22_16695"/>
<dbReference type="AlphaFoldDB" id="A0A9E8HJS2"/>
<dbReference type="EMBL" id="CP101527">
    <property type="protein sequence ID" value="UZW74637.1"/>
    <property type="molecule type" value="Genomic_DNA"/>
</dbReference>
<sequence length="266" mass="29996">MNKKLVIDIATFVVVGVVTFLLAGHFDVLEALLEFSAEHEEWEVDEIFPTAIVLMFVLLVIVIKRERELRVEVERRMLAEKVVSELAYQDALTGLPNRRFFMPALKDAIKQTVSGDNLQAVLFIDVDNFKEVNDTYGHTVGDRSLIHLSEILEQYVEQENLIARIAGDEFVILLKNIAGPEEAAAVARNIIDDTSKPFFAGQDKLNLSLSIGIAITPHDSSSAEELMRFADEAMYEVKRQGKNSYHFFRQELNVVEGVKLNKPACE</sequence>
<dbReference type="CDD" id="cd01949">
    <property type="entry name" value="GGDEF"/>
    <property type="match status" value="1"/>
</dbReference>
<evidence type="ECO:0000256" key="2">
    <source>
        <dbReference type="SAM" id="Phobius"/>
    </source>
</evidence>
<organism evidence="4 5">
    <name type="scientific">Alkalimarinus sediminis</name>
    <dbReference type="NCBI Taxonomy" id="1632866"/>
    <lineage>
        <taxon>Bacteria</taxon>
        <taxon>Pseudomonadati</taxon>
        <taxon>Pseudomonadota</taxon>
        <taxon>Gammaproteobacteria</taxon>
        <taxon>Alteromonadales</taxon>
        <taxon>Alteromonadaceae</taxon>
        <taxon>Alkalimarinus</taxon>
    </lineage>
</organism>
<evidence type="ECO:0000313" key="4">
    <source>
        <dbReference type="EMBL" id="UZW74637.1"/>
    </source>
</evidence>
<dbReference type="InterPro" id="IPR043128">
    <property type="entry name" value="Rev_trsase/Diguanyl_cyclase"/>
</dbReference>
<dbReference type="PANTHER" id="PTHR46663">
    <property type="entry name" value="DIGUANYLATE CYCLASE DGCT-RELATED"/>
    <property type="match status" value="1"/>
</dbReference>
<dbReference type="Pfam" id="PF00990">
    <property type="entry name" value="GGDEF"/>
    <property type="match status" value="1"/>
</dbReference>
<dbReference type="RefSeq" id="WP_251810064.1">
    <property type="nucleotide sequence ID" value="NZ_CP101527.1"/>
</dbReference>
<accession>A0A9E8HJS2</accession>
<dbReference type="NCBIfam" id="TIGR00254">
    <property type="entry name" value="GGDEF"/>
    <property type="match status" value="1"/>
</dbReference>
<keyword evidence="5" id="KW-1185">Reference proteome</keyword>
<protein>
    <submittedName>
        <fullName evidence="4">GGDEF domain-containing protein</fullName>
    </submittedName>
</protein>
<dbReference type="InterPro" id="IPR052163">
    <property type="entry name" value="DGC-Regulatory_Protein"/>
</dbReference>
<dbReference type="InterPro" id="IPR029787">
    <property type="entry name" value="Nucleotide_cyclase"/>
</dbReference>
<gene>
    <name evidence="4" type="ORF">NNL22_16695</name>
</gene>
<dbReference type="Gene3D" id="3.30.70.270">
    <property type="match status" value="1"/>
</dbReference>
<proteinExistence type="predicted"/>
<dbReference type="PROSITE" id="PS50887">
    <property type="entry name" value="GGDEF"/>
    <property type="match status" value="1"/>
</dbReference>
<keyword evidence="2" id="KW-1133">Transmembrane helix</keyword>
<evidence type="ECO:0000259" key="3">
    <source>
        <dbReference type="PROSITE" id="PS50887"/>
    </source>
</evidence>
<name>A0A9E8HJS2_9ALTE</name>
<dbReference type="FunFam" id="3.30.70.270:FF:000001">
    <property type="entry name" value="Diguanylate cyclase domain protein"/>
    <property type="match status" value="1"/>
</dbReference>
<feature type="transmembrane region" description="Helical" evidence="2">
    <location>
        <begin position="46"/>
        <end position="63"/>
    </location>
</feature>
<dbReference type="GO" id="GO:0003824">
    <property type="term" value="F:catalytic activity"/>
    <property type="evidence" value="ECO:0007669"/>
    <property type="project" value="UniProtKB-ARBA"/>
</dbReference>
<reference evidence="4" key="1">
    <citation type="submission" date="2022-07" db="EMBL/GenBank/DDBJ databases">
        <title>Alkalimarinus sp. nov., isolated from gut of a Alitta virens.</title>
        <authorList>
            <person name="Yang A.I."/>
            <person name="Shin N.-R."/>
        </authorList>
    </citation>
    <scope>NUCLEOTIDE SEQUENCE</scope>
    <source>
        <strain evidence="4">FA028</strain>
    </source>
</reference>
<dbReference type="InterPro" id="IPR000160">
    <property type="entry name" value="GGDEF_dom"/>
</dbReference>
<evidence type="ECO:0000313" key="5">
    <source>
        <dbReference type="Proteomes" id="UP001164472"/>
    </source>
</evidence>
<dbReference type="SUPFAM" id="SSF55073">
    <property type="entry name" value="Nucleotide cyclase"/>
    <property type="match status" value="1"/>
</dbReference>
<feature type="domain" description="GGDEF" evidence="3">
    <location>
        <begin position="117"/>
        <end position="250"/>
    </location>
</feature>
<dbReference type="PANTHER" id="PTHR46663:SF2">
    <property type="entry name" value="GGDEF DOMAIN-CONTAINING PROTEIN"/>
    <property type="match status" value="1"/>
</dbReference>
<dbReference type="SMART" id="SM00267">
    <property type="entry name" value="GGDEF"/>
    <property type="match status" value="1"/>
</dbReference>